<name>A0A5B9DEN0_9ARCH</name>
<evidence type="ECO:0000313" key="1">
    <source>
        <dbReference type="EMBL" id="QEE17552.1"/>
    </source>
</evidence>
<evidence type="ECO:0008006" key="3">
    <source>
        <dbReference type="Google" id="ProtNLM"/>
    </source>
</evidence>
<sequence length="206" mass="24645">MKDSYNEYLEYEQKMQREGLFEVISQKFEIKKAIYPGSYIHISPSFYFEEVVYIDSDKKAKKFFADNSFEKLINHKKRYSKEICFRFYPTNFKNILPEEEAYFDLLISQYAGFISRECKKYLKIGGILLVNNSHGDAQLAKHDPDYEFIAVINFRNKKFYYSTKNLDEYFIPKKEGLKIDLEYFLSINKGIGFKKSASHYVFRKIR</sequence>
<evidence type="ECO:0000313" key="2">
    <source>
        <dbReference type="Proteomes" id="UP000321408"/>
    </source>
</evidence>
<accession>A0A5B9DEN0</accession>
<dbReference type="GeneID" id="41331359"/>
<gene>
    <name evidence="1" type="ORF">DSAG12_03389</name>
</gene>
<dbReference type="EMBL" id="CP042905">
    <property type="protein sequence ID" value="QEE17552.1"/>
    <property type="molecule type" value="Genomic_DNA"/>
</dbReference>
<keyword evidence="2" id="KW-1185">Reference proteome</keyword>
<dbReference type="Proteomes" id="UP000321408">
    <property type="component" value="Chromosome"/>
</dbReference>
<dbReference type="RefSeq" id="WP_147664443.1">
    <property type="nucleotide sequence ID" value="NZ_CP042905.2"/>
</dbReference>
<dbReference type="AlphaFoldDB" id="A0A5B9DEN0"/>
<reference evidence="1 2" key="1">
    <citation type="journal article" date="2020" name="Nature">
        <title>Isolation of an archaeon at the prokaryote-eukaryote interface.</title>
        <authorList>
            <person name="Imachi H."/>
            <person name="Nobu M.K."/>
            <person name="Nakahara N."/>
            <person name="Morono Y."/>
            <person name="Ogawara M."/>
            <person name="Takaki Y."/>
            <person name="Takano Y."/>
            <person name="Uematsu K."/>
            <person name="Ikuta T."/>
            <person name="Ito M."/>
            <person name="Matsui Y."/>
            <person name="Miyazaki M."/>
            <person name="Murata K."/>
            <person name="Saito Y."/>
            <person name="Sakai S."/>
            <person name="Song C."/>
            <person name="Tasumi E."/>
            <person name="Yamanaka Y."/>
            <person name="Yamaguchi T."/>
            <person name="Kamagata Y."/>
            <person name="Tamaki H."/>
            <person name="Takai K."/>
        </authorList>
    </citation>
    <scope>NUCLEOTIDE SEQUENCE [LARGE SCALE GENOMIC DNA]</scope>
    <source>
        <strain evidence="1 2">MK-D1</strain>
    </source>
</reference>
<reference evidence="1 2" key="2">
    <citation type="journal article" date="2024" name="Int. J. Syst. Evol. Microbiol.">
        <title>Promethearchaeum syntrophicum gen. nov., sp. nov., an anaerobic, obligately syntrophic archaeon, the first isolate of the lineage 'Asgard' archaea, and proposal of the new archaeal phylum Promethearchaeota phyl. nov. and kingdom Promethearchaeati regn. nov.</title>
        <authorList>
            <person name="Imachi H."/>
            <person name="Nobu M.K."/>
            <person name="Kato S."/>
            <person name="Takaki Y."/>
            <person name="Miyazaki M."/>
            <person name="Miyata M."/>
            <person name="Ogawara M."/>
            <person name="Saito Y."/>
            <person name="Sakai S."/>
            <person name="Tahara Y.O."/>
            <person name="Takano Y."/>
            <person name="Tasumi E."/>
            <person name="Uematsu K."/>
            <person name="Yoshimura T."/>
            <person name="Itoh T."/>
            <person name="Ohkuma M."/>
            <person name="Takai K."/>
        </authorList>
    </citation>
    <scope>NUCLEOTIDE SEQUENCE [LARGE SCALE GENOMIC DNA]</scope>
    <source>
        <strain evidence="1 2">MK-D1</strain>
    </source>
</reference>
<dbReference type="KEGG" id="psyt:DSAG12_03389"/>
<organism evidence="1 2">
    <name type="scientific">Promethearchaeum syntrophicum</name>
    <dbReference type="NCBI Taxonomy" id="2594042"/>
    <lineage>
        <taxon>Archaea</taxon>
        <taxon>Promethearchaeati</taxon>
        <taxon>Promethearchaeota</taxon>
        <taxon>Promethearchaeia</taxon>
        <taxon>Promethearchaeales</taxon>
        <taxon>Promethearchaeaceae</taxon>
        <taxon>Promethearchaeum</taxon>
    </lineage>
</organism>
<proteinExistence type="predicted"/>
<dbReference type="OrthoDB" id="141215at2157"/>
<protein>
    <recommendedName>
        <fullName evidence="3">Class I SAM-dependent methyltransferase</fullName>
    </recommendedName>
</protein>